<evidence type="ECO:0000313" key="2">
    <source>
        <dbReference type="EMBL" id="EFT83670.1"/>
    </source>
</evidence>
<accession>E6K1I9</accession>
<evidence type="ECO:0000256" key="1">
    <source>
        <dbReference type="SAM" id="MobiDB-lite"/>
    </source>
</evidence>
<dbReference type="Proteomes" id="UP000004946">
    <property type="component" value="Chromosome"/>
</dbReference>
<sequence length="68" mass="7901">MPWRLVRVARQGMKAGHEGGGLSEERRRVDRTTGRQEDNKRERQKGLGSNRVVRAMQWEPASKDEKLK</sequence>
<name>E6K1I9_PARDN</name>
<reference evidence="2 3" key="1">
    <citation type="submission" date="2010-12" db="EMBL/GenBank/DDBJ databases">
        <authorList>
            <person name="Muzny D."/>
            <person name="Qin X."/>
            <person name="Buhay C."/>
            <person name="Dugan-Rocha S."/>
            <person name="Ding Y."/>
            <person name="Chen G."/>
            <person name="Hawes A."/>
            <person name="Holder M."/>
            <person name="Jhangiani S."/>
            <person name="Johnson A."/>
            <person name="Khan Z."/>
            <person name="Li Z."/>
            <person name="Liu W."/>
            <person name="Liu X."/>
            <person name="Perez L."/>
            <person name="Shen H."/>
            <person name="Wang Q."/>
            <person name="Watt J."/>
            <person name="Xi L."/>
            <person name="Xin Y."/>
            <person name="Zhou J."/>
            <person name="Deng J."/>
            <person name="Jiang H."/>
            <person name="Liu Y."/>
            <person name="Qu J."/>
            <person name="Song X.-Z."/>
            <person name="Zhang L."/>
            <person name="Villasana D."/>
            <person name="Johnson A."/>
            <person name="Liu J."/>
            <person name="Liyanage D."/>
            <person name="Lorensuhewa L."/>
            <person name="Robinson T."/>
            <person name="Song A."/>
            <person name="Song B.-B."/>
            <person name="Dinh H."/>
            <person name="Thornton R."/>
            <person name="Coyle M."/>
            <person name="Francisco L."/>
            <person name="Jackson L."/>
            <person name="Javaid M."/>
            <person name="Korchina V."/>
            <person name="Kovar C."/>
            <person name="Mata R."/>
            <person name="Mathew T."/>
            <person name="Ngo R."/>
            <person name="Nguyen L."/>
            <person name="Nguyen N."/>
            <person name="Okwuonu G."/>
            <person name="Ongeri F."/>
            <person name="Pham C."/>
            <person name="Simmons D."/>
            <person name="Wilczek-Boney K."/>
            <person name="Hale W."/>
            <person name="Jakkamsetti A."/>
            <person name="Pham P."/>
            <person name="Ruth R."/>
            <person name="San Lucas F."/>
            <person name="Warren J."/>
            <person name="Zhang J."/>
            <person name="Zhao Z."/>
            <person name="Zhou C."/>
            <person name="Zhu D."/>
            <person name="Lee S."/>
            <person name="Bess C."/>
            <person name="Blankenburg K."/>
            <person name="Forbes L."/>
            <person name="Fu Q."/>
            <person name="Gubbala S."/>
            <person name="Hirani K."/>
            <person name="Jayaseelan J.C."/>
            <person name="Lara F."/>
            <person name="Munidasa M."/>
            <person name="Palculict T."/>
            <person name="Patil S."/>
            <person name="Pu L.-L."/>
            <person name="Saada N."/>
            <person name="Tang L."/>
            <person name="Weissenberger G."/>
            <person name="Zhu Y."/>
            <person name="Hemphill L."/>
            <person name="Shang Y."/>
            <person name="Youmans B."/>
            <person name="Ayvaz T."/>
            <person name="Ross M."/>
            <person name="Santibanez J."/>
            <person name="Aqrawi P."/>
            <person name="Gross S."/>
            <person name="Joshi V."/>
            <person name="Fowler G."/>
            <person name="Nazareth L."/>
            <person name="Reid J."/>
            <person name="Worley K."/>
            <person name="Petrosino J."/>
            <person name="Highlander S."/>
            <person name="Gibbs R."/>
        </authorList>
    </citation>
    <scope>NUCLEOTIDE SEQUENCE [LARGE SCALE GENOMIC DNA]</scope>
    <source>
        <strain evidence="2 3">DSM 10105</strain>
    </source>
</reference>
<protein>
    <submittedName>
        <fullName evidence="2">Uncharacterized protein</fullName>
    </submittedName>
</protein>
<dbReference type="HOGENOM" id="CLU_2790168_0_0_11"/>
<dbReference type="AlphaFoldDB" id="E6K1I9"/>
<feature type="region of interest" description="Disordered" evidence="1">
    <location>
        <begin position="9"/>
        <end position="68"/>
    </location>
</feature>
<keyword evidence="3" id="KW-1185">Reference proteome</keyword>
<comment type="caution">
    <text evidence="2">The sequence shown here is derived from an EMBL/GenBank/DDBJ whole genome shotgun (WGS) entry which is preliminary data.</text>
</comment>
<proteinExistence type="predicted"/>
<evidence type="ECO:0000313" key="3">
    <source>
        <dbReference type="Proteomes" id="UP000004946"/>
    </source>
</evidence>
<dbReference type="EMBL" id="AEON01000001">
    <property type="protein sequence ID" value="EFT83670.1"/>
    <property type="molecule type" value="Genomic_DNA"/>
</dbReference>
<feature type="compositionally biased region" description="Basic and acidic residues" evidence="1">
    <location>
        <begin position="23"/>
        <end position="45"/>
    </location>
</feature>
<gene>
    <name evidence="2" type="ORF">HMPREF0620_0675</name>
</gene>
<organism evidence="2 3">
    <name type="scientific">Parascardovia denticolens DSM 10105 = JCM 12538</name>
    <dbReference type="NCBI Taxonomy" id="864564"/>
    <lineage>
        <taxon>Bacteria</taxon>
        <taxon>Bacillati</taxon>
        <taxon>Actinomycetota</taxon>
        <taxon>Actinomycetes</taxon>
        <taxon>Bifidobacteriales</taxon>
        <taxon>Bifidobacteriaceae</taxon>
        <taxon>Parascardovia</taxon>
    </lineage>
</organism>